<dbReference type="Pfam" id="PF01229">
    <property type="entry name" value="Glyco_hydro_39"/>
    <property type="match status" value="1"/>
</dbReference>
<evidence type="ECO:0000256" key="1">
    <source>
        <dbReference type="ARBA" id="ARBA00008875"/>
    </source>
</evidence>
<dbReference type="InterPro" id="IPR017853">
    <property type="entry name" value="GH"/>
</dbReference>
<dbReference type="Gene3D" id="3.20.20.80">
    <property type="entry name" value="Glycosidases"/>
    <property type="match status" value="1"/>
</dbReference>
<comment type="similarity">
    <text evidence="1">Belongs to the glycosyl hydrolase 39 family.</text>
</comment>
<keyword evidence="3" id="KW-0326">Glycosidase</keyword>
<dbReference type="SUPFAM" id="SSF51445">
    <property type="entry name" value="(Trans)glycosidases"/>
    <property type="match status" value="1"/>
</dbReference>
<name>A0A0S8G7U9_UNCT6</name>
<organism evidence="5 6">
    <name type="scientific">candidate division TA06 bacterium SM23_40</name>
    <dbReference type="NCBI Taxonomy" id="1703774"/>
    <lineage>
        <taxon>Bacteria</taxon>
        <taxon>Bacteria division TA06</taxon>
    </lineage>
</organism>
<dbReference type="InterPro" id="IPR051923">
    <property type="entry name" value="Glycosyl_Hydrolase_39"/>
</dbReference>
<evidence type="ECO:0000259" key="4">
    <source>
        <dbReference type="Pfam" id="PF01229"/>
    </source>
</evidence>
<sequence>MRRSIMRTVVGRRHSQAGSLLRGLAVGMLICSCVGCATTTDHDVAVGEAEEDAGAGDEEGVPGVGQAIRIDTVRIDCGSPGDPIGAVFRPGVQVHFFGPGIDRMFRQFLEDMRVGVVRIRIEGALRYSTSYAEFRQHVSDHDRRIRAVIDRGGQVIIQLHQMPRWLSSVRSEDPIPGRNDPRYLIAPPRDYALWEDVVYEVVKHFNRDLGLDLLYEIWNEPEFATMWSGNMEDYFKLYRHAVIGARGADPDARVGGPALGWWSSGYGLPGRLLEEQGKDALKQSILYQWLAYASSTALPEMKMDRLPVDFVSWHQYIDQTSYVGTPVKTIRDWLEEFGYGRDTPLIIDEWNSGGPRFHDPRRDTPYGAAFSAAMIVEMDRAGLDGHSFFELRSDWPEDPQFTGDLGLVTPIGIVKPAYNAFRLISMLDGRRLDTERSAESSLGIVASRNEEQICLLVVNFLTGDSPFREAGRFLTERGYQQEDLRRLGLTAKELHLIFQGRRNTDGLRLSPAEREDLDAAAALYEQVGELVSSSRTVVLEFVDVPYDSIVLCERYLIDEEHAGLHREQARIEKYLEGLKELSKEAALDYLRRRGYSAVELDRWRRDSQAAVDAYQQARGKRRQDLGAALELFREERRRRLAQGVREINQWDGVALKPEIERCRLIDRTVTIRVTLEPQAVSLISLRPVASRR</sequence>
<evidence type="ECO:0000256" key="2">
    <source>
        <dbReference type="ARBA" id="ARBA00022801"/>
    </source>
</evidence>
<accession>A0A0S8G7U9</accession>
<reference evidence="5 6" key="1">
    <citation type="journal article" date="2015" name="Microbiome">
        <title>Genomic resolution of linkages in carbon, nitrogen, and sulfur cycling among widespread estuary sediment bacteria.</title>
        <authorList>
            <person name="Baker B.J."/>
            <person name="Lazar C.S."/>
            <person name="Teske A.P."/>
            <person name="Dick G.J."/>
        </authorList>
    </citation>
    <scope>NUCLEOTIDE SEQUENCE [LARGE SCALE GENOMIC DNA]</scope>
    <source>
        <strain evidence="5">SM23_40</strain>
    </source>
</reference>
<dbReference type="InterPro" id="IPR049166">
    <property type="entry name" value="GH39_cat"/>
</dbReference>
<evidence type="ECO:0000313" key="6">
    <source>
        <dbReference type="Proteomes" id="UP000051717"/>
    </source>
</evidence>
<keyword evidence="2" id="KW-0378">Hydrolase</keyword>
<dbReference type="GO" id="GO:0004553">
    <property type="term" value="F:hydrolase activity, hydrolyzing O-glycosyl compounds"/>
    <property type="evidence" value="ECO:0007669"/>
    <property type="project" value="TreeGrafter"/>
</dbReference>
<evidence type="ECO:0000256" key="3">
    <source>
        <dbReference type="ARBA" id="ARBA00023295"/>
    </source>
</evidence>
<evidence type="ECO:0000313" key="5">
    <source>
        <dbReference type="EMBL" id="KPK68658.1"/>
    </source>
</evidence>
<dbReference type="AlphaFoldDB" id="A0A0S8G7U9"/>
<feature type="domain" description="Glycosyl hydrolases family 39 N-terminal catalytic" evidence="4">
    <location>
        <begin position="185"/>
        <end position="455"/>
    </location>
</feature>
<comment type="caution">
    <text evidence="5">The sequence shown here is derived from an EMBL/GenBank/DDBJ whole genome shotgun (WGS) entry which is preliminary data.</text>
</comment>
<proteinExistence type="inferred from homology"/>
<dbReference type="PROSITE" id="PS51257">
    <property type="entry name" value="PROKAR_LIPOPROTEIN"/>
    <property type="match status" value="1"/>
</dbReference>
<protein>
    <recommendedName>
        <fullName evidence="4">Glycosyl hydrolases family 39 N-terminal catalytic domain-containing protein</fullName>
    </recommendedName>
</protein>
<dbReference type="EMBL" id="LJUI01000065">
    <property type="protein sequence ID" value="KPK68658.1"/>
    <property type="molecule type" value="Genomic_DNA"/>
</dbReference>
<gene>
    <name evidence="5" type="ORF">AMJ82_07655</name>
</gene>
<dbReference type="PANTHER" id="PTHR12631:SF10">
    <property type="entry name" value="BETA-XYLOSIDASE-LIKE PROTEIN-RELATED"/>
    <property type="match status" value="1"/>
</dbReference>
<dbReference type="PANTHER" id="PTHR12631">
    <property type="entry name" value="ALPHA-L-IDURONIDASE"/>
    <property type="match status" value="1"/>
</dbReference>
<dbReference type="Proteomes" id="UP000051717">
    <property type="component" value="Unassembled WGS sequence"/>
</dbReference>